<dbReference type="GO" id="GO:0003700">
    <property type="term" value="F:DNA-binding transcription factor activity"/>
    <property type="evidence" value="ECO:0007669"/>
    <property type="project" value="InterPro"/>
</dbReference>
<evidence type="ECO:0000313" key="3">
    <source>
        <dbReference type="Proteomes" id="UP000640489"/>
    </source>
</evidence>
<dbReference type="InterPro" id="IPR036388">
    <property type="entry name" value="WH-like_DNA-bd_sf"/>
</dbReference>
<name>A0A930YED1_9ACTN</name>
<evidence type="ECO:0000259" key="1">
    <source>
        <dbReference type="PROSITE" id="PS50995"/>
    </source>
</evidence>
<dbReference type="Proteomes" id="UP000640489">
    <property type="component" value="Unassembled WGS sequence"/>
</dbReference>
<dbReference type="PROSITE" id="PS50995">
    <property type="entry name" value="HTH_MARR_2"/>
    <property type="match status" value="1"/>
</dbReference>
<accession>A0A930YED1</accession>
<feature type="domain" description="HTH marR-type" evidence="1">
    <location>
        <begin position="9"/>
        <end position="143"/>
    </location>
</feature>
<dbReference type="InterPro" id="IPR000835">
    <property type="entry name" value="HTH_MarR-typ"/>
</dbReference>
<dbReference type="InterPro" id="IPR036390">
    <property type="entry name" value="WH_DNA-bd_sf"/>
</dbReference>
<dbReference type="Gene3D" id="1.10.10.10">
    <property type="entry name" value="Winged helix-like DNA-binding domain superfamily/Winged helix DNA-binding domain"/>
    <property type="match status" value="1"/>
</dbReference>
<dbReference type="SUPFAM" id="SSF46785">
    <property type="entry name" value="Winged helix' DNA-binding domain"/>
    <property type="match status" value="1"/>
</dbReference>
<comment type="caution">
    <text evidence="2">The sequence shown here is derived from an EMBL/GenBank/DDBJ whole genome shotgun (WGS) entry which is preliminary data.</text>
</comment>
<dbReference type="PANTHER" id="PTHR33164">
    <property type="entry name" value="TRANSCRIPTIONAL REGULATOR, MARR FAMILY"/>
    <property type="match status" value="1"/>
</dbReference>
<dbReference type="GO" id="GO:0006950">
    <property type="term" value="P:response to stress"/>
    <property type="evidence" value="ECO:0007669"/>
    <property type="project" value="TreeGrafter"/>
</dbReference>
<dbReference type="AlphaFoldDB" id="A0A930YED1"/>
<proteinExistence type="predicted"/>
<dbReference type="PANTHER" id="PTHR33164:SF57">
    <property type="entry name" value="MARR-FAMILY TRANSCRIPTIONAL REGULATOR"/>
    <property type="match status" value="1"/>
</dbReference>
<dbReference type="EMBL" id="JADKPN010000005">
    <property type="protein sequence ID" value="MBF4763603.1"/>
    <property type="molecule type" value="Genomic_DNA"/>
</dbReference>
<gene>
    <name evidence="2" type="ORF">ISU07_10735</name>
</gene>
<dbReference type="Pfam" id="PF12802">
    <property type="entry name" value="MarR_2"/>
    <property type="match status" value="1"/>
</dbReference>
<sequence>MTRQRAEILGDLEHEVAVMVRRIRRVIADRARAVHPDLAPASYLMLAFVAERGPLRASEIAEQFTIDKGAISRQVTHLTDLGLLARVSDPEDGRAMLVSVSEEGRERLAEVAGQRREWLDERLGDWSERDLAGFVAALGRYNRALDAADLPARELTRSS</sequence>
<reference evidence="2" key="1">
    <citation type="submission" date="2020-11" db="EMBL/GenBank/DDBJ databases">
        <title>Nocardioides sp. nov., isolated from Soil of Cynanchum wilfordii Hemsley rhizosphere.</title>
        <authorList>
            <person name="Lee J.-S."/>
            <person name="Suh M.K."/>
            <person name="Kim J.-S."/>
        </authorList>
    </citation>
    <scope>NUCLEOTIDE SEQUENCE</scope>
    <source>
        <strain evidence="2">KCTC 19275</strain>
    </source>
</reference>
<keyword evidence="3" id="KW-1185">Reference proteome</keyword>
<organism evidence="2 3">
    <name type="scientific">Nocardioides islandensis</name>
    <dbReference type="NCBI Taxonomy" id="433663"/>
    <lineage>
        <taxon>Bacteria</taxon>
        <taxon>Bacillati</taxon>
        <taxon>Actinomycetota</taxon>
        <taxon>Actinomycetes</taxon>
        <taxon>Propionibacteriales</taxon>
        <taxon>Nocardioidaceae</taxon>
        <taxon>Nocardioides</taxon>
    </lineage>
</organism>
<dbReference type="RefSeq" id="WP_194706785.1">
    <property type="nucleotide sequence ID" value="NZ_JADKPN010000005.1"/>
</dbReference>
<dbReference type="SMART" id="SM00347">
    <property type="entry name" value="HTH_MARR"/>
    <property type="match status" value="1"/>
</dbReference>
<dbReference type="InterPro" id="IPR039422">
    <property type="entry name" value="MarR/SlyA-like"/>
</dbReference>
<evidence type="ECO:0000313" key="2">
    <source>
        <dbReference type="EMBL" id="MBF4763603.1"/>
    </source>
</evidence>
<protein>
    <submittedName>
        <fullName evidence="2">MarR family transcriptional regulator</fullName>
    </submittedName>
</protein>